<dbReference type="EMBL" id="WIXE01003956">
    <property type="protein sequence ID" value="KAK5983455.1"/>
    <property type="molecule type" value="Genomic_DNA"/>
</dbReference>
<dbReference type="Proteomes" id="UP001331761">
    <property type="component" value="Unassembled WGS sequence"/>
</dbReference>
<organism evidence="1 2">
    <name type="scientific">Trichostrongylus colubriformis</name>
    <name type="common">Black scour worm</name>
    <dbReference type="NCBI Taxonomy" id="6319"/>
    <lineage>
        <taxon>Eukaryota</taxon>
        <taxon>Metazoa</taxon>
        <taxon>Ecdysozoa</taxon>
        <taxon>Nematoda</taxon>
        <taxon>Chromadorea</taxon>
        <taxon>Rhabditida</taxon>
        <taxon>Rhabditina</taxon>
        <taxon>Rhabditomorpha</taxon>
        <taxon>Strongyloidea</taxon>
        <taxon>Trichostrongylidae</taxon>
        <taxon>Trichostrongylus</taxon>
    </lineage>
</organism>
<evidence type="ECO:0000313" key="1">
    <source>
        <dbReference type="EMBL" id="KAK5983455.1"/>
    </source>
</evidence>
<sequence>MSRTTSTFTPEALVNLDQIHTRNSYDYMKYNDDRGKAPTDIKIAGGADADYRMDALARLIYGNNLD</sequence>
<comment type="caution">
    <text evidence="1">The sequence shown here is derived from an EMBL/GenBank/DDBJ whole genome shotgun (WGS) entry which is preliminary data.</text>
</comment>
<proteinExistence type="predicted"/>
<protein>
    <submittedName>
        <fullName evidence="1">Uncharacterized protein</fullName>
    </submittedName>
</protein>
<dbReference type="AlphaFoldDB" id="A0AAN8G4N7"/>
<evidence type="ECO:0000313" key="2">
    <source>
        <dbReference type="Proteomes" id="UP001331761"/>
    </source>
</evidence>
<accession>A0AAN8G4N7</accession>
<keyword evidence="2" id="KW-1185">Reference proteome</keyword>
<name>A0AAN8G4N7_TRICO</name>
<gene>
    <name evidence="1" type="ORF">GCK32_001848</name>
</gene>
<reference evidence="1 2" key="1">
    <citation type="submission" date="2019-10" db="EMBL/GenBank/DDBJ databases">
        <title>Assembly and Annotation for the nematode Trichostrongylus colubriformis.</title>
        <authorList>
            <person name="Martin J."/>
        </authorList>
    </citation>
    <scope>NUCLEOTIDE SEQUENCE [LARGE SCALE GENOMIC DNA]</scope>
    <source>
        <strain evidence="1">G859</strain>
        <tissue evidence="1">Whole worm</tissue>
    </source>
</reference>